<dbReference type="InterPro" id="IPR048738">
    <property type="entry name" value="CEP104_Znf"/>
</dbReference>
<evidence type="ECO:0000313" key="4">
    <source>
        <dbReference type="EMBL" id="KAK4519903.1"/>
    </source>
</evidence>
<dbReference type="GeneID" id="89953833"/>
<dbReference type="GO" id="GO:0005929">
    <property type="term" value="C:cilium"/>
    <property type="evidence" value="ECO:0007669"/>
    <property type="project" value="TreeGrafter"/>
</dbReference>
<gene>
    <name evidence="4" type="primary">kes1_5</name>
    <name evidence="4" type="ORF">ATC70_010147</name>
</gene>
<dbReference type="SUPFAM" id="SSF49785">
    <property type="entry name" value="Galactose-binding domain-like"/>
    <property type="match status" value="1"/>
</dbReference>
<organism evidence="4 5">
    <name type="scientific">Mucor velutinosus</name>
    <dbReference type="NCBI Taxonomy" id="708070"/>
    <lineage>
        <taxon>Eukaryota</taxon>
        <taxon>Fungi</taxon>
        <taxon>Fungi incertae sedis</taxon>
        <taxon>Mucoromycota</taxon>
        <taxon>Mucoromycotina</taxon>
        <taxon>Mucoromycetes</taxon>
        <taxon>Mucorales</taxon>
        <taxon>Mucorineae</taxon>
        <taxon>Mucoraceae</taxon>
        <taxon>Mucor</taxon>
    </lineage>
</organism>
<dbReference type="Pfam" id="PF21038">
    <property type="entry name" value="CEP104_N"/>
    <property type="match status" value="1"/>
</dbReference>
<dbReference type="Pfam" id="PF21040">
    <property type="entry name" value="CEP104-like_TOG"/>
    <property type="match status" value="1"/>
</dbReference>
<feature type="compositionally biased region" description="Polar residues" evidence="1">
    <location>
        <begin position="712"/>
        <end position="723"/>
    </location>
</feature>
<dbReference type="EMBL" id="JASEJX010000012">
    <property type="protein sequence ID" value="KAK4519903.1"/>
    <property type="molecule type" value="Genomic_DNA"/>
</dbReference>
<evidence type="ECO:0000259" key="2">
    <source>
        <dbReference type="Pfam" id="PF21038"/>
    </source>
</evidence>
<feature type="domain" description="Centrosomal protein CEP104 N-terminal" evidence="2">
    <location>
        <begin position="40"/>
        <end position="157"/>
    </location>
</feature>
<dbReference type="PANTHER" id="PTHR13371">
    <property type="entry name" value="GLYCINE-, GLUTAMATE-, THIENYLCYCLOHEXYLPIPERIDINE-BINDING PROTEIN"/>
    <property type="match status" value="1"/>
</dbReference>
<reference evidence="4 5" key="1">
    <citation type="submission" date="2022-11" db="EMBL/GenBank/DDBJ databases">
        <title>Mucor velutinosus strain NIH1002 WGS.</title>
        <authorList>
            <person name="Subramanian P."/>
            <person name="Mullikin J.C."/>
            <person name="Segre J.A."/>
            <person name="Zelazny A.M."/>
        </authorList>
    </citation>
    <scope>NUCLEOTIDE SEQUENCE [LARGE SCALE GENOMIC DNA]</scope>
    <source>
        <strain evidence="4 5">NIH1002</strain>
    </source>
</reference>
<feature type="region of interest" description="Disordered" evidence="1">
    <location>
        <begin position="190"/>
        <end position="209"/>
    </location>
</feature>
<feature type="domain" description="Centrosomal protein CEP104 Zn finger" evidence="3">
    <location>
        <begin position="760"/>
        <end position="869"/>
    </location>
</feature>
<dbReference type="RefSeq" id="XP_064686569.1">
    <property type="nucleotide sequence ID" value="XM_064829367.1"/>
</dbReference>
<evidence type="ECO:0000256" key="1">
    <source>
        <dbReference type="SAM" id="MobiDB-lite"/>
    </source>
</evidence>
<dbReference type="InterPro" id="IPR052607">
    <property type="entry name" value="CEP104-like"/>
</dbReference>
<dbReference type="InterPro" id="IPR048739">
    <property type="entry name" value="CEP104_N"/>
</dbReference>
<dbReference type="Proteomes" id="UP001304243">
    <property type="component" value="Unassembled WGS sequence"/>
</dbReference>
<keyword evidence="5" id="KW-1185">Reference proteome</keyword>
<comment type="caution">
    <text evidence="4">The sequence shown here is derived from an EMBL/GenBank/DDBJ whole genome shotgun (WGS) entry which is preliminary data.</text>
</comment>
<proteinExistence type="predicted"/>
<sequence>MTIDSIPFEIAHCSSFDQDYKPESLAEPFQGDIQRISHRGWQTQKHPEYPQDLILRLNSGLCRIHKVEILSHHYKIASQIELYVGITKEQEQDAMYIQFTRLGFVNLDNNDRFQDRELKSIKIQADCEYIRLVMKGCYGNRLNIHKQVGILAINILGFPLQRQQQAQETLASAQSPAEATTVYPHHKIASQLQQSDEEEEEEDSRSSQIHNTNSHFDLEHWVQVIQNAEEDAAQDEDYKEAKLYKELGDRLTGLWRFLINLENDKQQAVATKDYDEADKIKADMIQVRQTAESLLKQSGIQITRDGDILPFDTIEYNSDLEQTYSQEEYEEGEESREEDVGFLHENTIPDLQSASIEKESKLTSAANTSTTNSNDQLLDEAIANWTSFDALSINHGDSATNSPSLLSARIPINDHHKQEEPAVTVPAPEPVVIVDPETIPEPLTADDLESCELAIDQFGEDLVANIMSVKVKCRQNGLNQLNALIASAHVEENQSKQTKKFIHASILMIQEAIMDSRESIFNQAIQSWKHVQDIVIKHMSKDDQQLYAWIEKFFTRLLMRTSDNNPGIKLSATKTILDLIEHYHSLVALCLGERMIRNMKDAKARIDLVSITTKKSLIPHQWPADAGAYRKQIMTFIVSYLNKHPHTEVRKAAWELLMLVAQYQQQRDASEFKKMCLFLNNDTIRLLEQELKKLNNKLKIKTSTSSSIQRALANNNTSSTKKSGASGRDDKRAASSKKTKSKQAQQQATIEEEDEKTNECIFCDEVNDSFNEDTLISHYYNQCPVLTNCHMCQIILEVSTLKDHLQIDCEKKHLVKQCTQCKQSIPVEQWKKHTLKKTCTATAENQSRCPFCQLDMTRSSEAQWKSHLINKCTKNPRKKLTK</sequence>
<dbReference type="AlphaFoldDB" id="A0AAN7DMJ5"/>
<feature type="region of interest" description="Disordered" evidence="1">
    <location>
        <begin position="709"/>
        <end position="752"/>
    </location>
</feature>
<evidence type="ECO:0000313" key="5">
    <source>
        <dbReference type="Proteomes" id="UP001304243"/>
    </source>
</evidence>
<accession>A0AAN7DMJ5</accession>
<name>A0AAN7DMJ5_9FUNG</name>
<dbReference type="Gene3D" id="1.25.10.10">
    <property type="entry name" value="Leucine-rich Repeat Variant"/>
    <property type="match status" value="1"/>
</dbReference>
<dbReference type="PANTHER" id="PTHR13371:SF0">
    <property type="entry name" value="CENTROSOMAL PROTEIN OF 104 KDA"/>
    <property type="match status" value="1"/>
</dbReference>
<dbReference type="Pfam" id="PF21039">
    <property type="entry name" value="CEP104_ZnF"/>
    <property type="match status" value="1"/>
</dbReference>
<evidence type="ECO:0000259" key="3">
    <source>
        <dbReference type="Pfam" id="PF21039"/>
    </source>
</evidence>
<protein>
    <submittedName>
        <fullName evidence="4">Oxysterol-binding protein 4</fullName>
    </submittedName>
</protein>
<dbReference type="InterPro" id="IPR016024">
    <property type="entry name" value="ARM-type_fold"/>
</dbReference>
<dbReference type="InterPro" id="IPR008979">
    <property type="entry name" value="Galactose-bd-like_sf"/>
</dbReference>
<dbReference type="SUPFAM" id="SSF48371">
    <property type="entry name" value="ARM repeat"/>
    <property type="match status" value="1"/>
</dbReference>
<dbReference type="InterPro" id="IPR011989">
    <property type="entry name" value="ARM-like"/>
</dbReference>